<feature type="domain" description="Ketoreductase" evidence="2">
    <location>
        <begin position="3"/>
        <end position="175"/>
    </location>
</feature>
<dbReference type="SUPFAM" id="SSF51735">
    <property type="entry name" value="NAD(P)-binding Rossmann-fold domains"/>
    <property type="match status" value="1"/>
</dbReference>
<keyword evidence="4" id="KW-1185">Reference proteome</keyword>
<proteinExistence type="inferred from homology"/>
<dbReference type="PRINTS" id="PR00081">
    <property type="entry name" value="GDHRDH"/>
</dbReference>
<evidence type="ECO:0000313" key="4">
    <source>
        <dbReference type="Proteomes" id="UP000184608"/>
    </source>
</evidence>
<dbReference type="Pfam" id="PF13561">
    <property type="entry name" value="adh_short_C2"/>
    <property type="match status" value="1"/>
</dbReference>
<dbReference type="EC" id="1.1.1.100" evidence="3"/>
<dbReference type="RefSeq" id="WP_073606037.1">
    <property type="nucleotide sequence ID" value="NZ_FQXZ01000049.1"/>
</dbReference>
<dbReference type="InterPro" id="IPR057326">
    <property type="entry name" value="KR_dom"/>
</dbReference>
<dbReference type="FunFam" id="3.40.50.720:FF:000084">
    <property type="entry name" value="Short-chain dehydrogenase reductase"/>
    <property type="match status" value="1"/>
</dbReference>
<accession>A0A1M6EEZ7</accession>
<sequence>MNAYTLVTGGTSGIGFAAAEKLIEEGRQVIITGQNRARLEAAAEKLGCMGVVANSGDTDSVRALAKQLRDDNIRLNGLVLNAGVFIPAGFEETTEASYDETFAVNTKGPFFTLQALLPCLENPCAVVFVSTIAVDKGFTGCASYAASKAAAEAFVRVANIELAPRGIRINVLRPGVTATPIQDKAGISDSDKQALFNHMETMALGRVLTASDHAGTISYLLSDASIAMRHAVIQVDGGYVL</sequence>
<protein>
    <submittedName>
        <fullName evidence="3">3-oxoacyl-[acyl-carrier-protein] reductase FabG</fullName>
        <ecNumber evidence="3">1.1.1.100</ecNumber>
    </submittedName>
</protein>
<dbReference type="InterPro" id="IPR002347">
    <property type="entry name" value="SDR_fam"/>
</dbReference>
<name>A0A1M6EEZ7_9VIBR</name>
<reference evidence="3 4" key="1">
    <citation type="submission" date="2016-11" db="EMBL/GenBank/DDBJ databases">
        <authorList>
            <person name="Jaros S."/>
            <person name="Januszkiewicz K."/>
            <person name="Wedrychowicz H."/>
        </authorList>
    </citation>
    <scope>NUCLEOTIDE SEQUENCE [LARGE SCALE GENOMIC DNA]</scope>
    <source>
        <strain evidence="3 4">CECT 7868</strain>
    </source>
</reference>
<dbReference type="AlphaFoldDB" id="A0A1M6EEZ7"/>
<dbReference type="OrthoDB" id="9803333at2"/>
<evidence type="ECO:0000313" key="3">
    <source>
        <dbReference type="EMBL" id="SHI84044.1"/>
    </source>
</evidence>
<dbReference type="Proteomes" id="UP000184608">
    <property type="component" value="Unassembled WGS sequence"/>
</dbReference>
<evidence type="ECO:0000256" key="1">
    <source>
        <dbReference type="ARBA" id="ARBA00006484"/>
    </source>
</evidence>
<evidence type="ECO:0000259" key="2">
    <source>
        <dbReference type="SMART" id="SM00822"/>
    </source>
</evidence>
<dbReference type="PANTHER" id="PTHR43975:SF2">
    <property type="entry name" value="EG:BACR7A4.14 PROTEIN-RELATED"/>
    <property type="match status" value="1"/>
</dbReference>
<dbReference type="InterPro" id="IPR036291">
    <property type="entry name" value="NAD(P)-bd_dom_sf"/>
</dbReference>
<organism evidence="3 4">
    <name type="scientific">Vibrio aerogenes CECT 7868</name>
    <dbReference type="NCBI Taxonomy" id="1216006"/>
    <lineage>
        <taxon>Bacteria</taxon>
        <taxon>Pseudomonadati</taxon>
        <taxon>Pseudomonadota</taxon>
        <taxon>Gammaproteobacteria</taxon>
        <taxon>Vibrionales</taxon>
        <taxon>Vibrionaceae</taxon>
        <taxon>Vibrio</taxon>
    </lineage>
</organism>
<dbReference type="GO" id="GO:0004316">
    <property type="term" value="F:3-oxoacyl-[acyl-carrier-protein] reductase (NADPH) activity"/>
    <property type="evidence" value="ECO:0007669"/>
    <property type="project" value="UniProtKB-EC"/>
</dbReference>
<dbReference type="EMBL" id="FQXZ01000049">
    <property type="protein sequence ID" value="SHI84044.1"/>
    <property type="molecule type" value="Genomic_DNA"/>
</dbReference>
<dbReference type="CDD" id="cd05233">
    <property type="entry name" value="SDR_c"/>
    <property type="match status" value="1"/>
</dbReference>
<gene>
    <name evidence="3" type="primary">fabG_6</name>
    <name evidence="3" type="ORF">VA7868_04445</name>
</gene>
<dbReference type="STRING" id="1216006.VA7868_04445"/>
<dbReference type="PANTHER" id="PTHR43975">
    <property type="entry name" value="ZGC:101858"/>
    <property type="match status" value="1"/>
</dbReference>
<dbReference type="SMART" id="SM00822">
    <property type="entry name" value="PKS_KR"/>
    <property type="match status" value="1"/>
</dbReference>
<keyword evidence="3" id="KW-0560">Oxidoreductase</keyword>
<comment type="similarity">
    <text evidence="1">Belongs to the short-chain dehydrogenases/reductases (SDR) family.</text>
</comment>
<dbReference type="Gene3D" id="3.40.50.720">
    <property type="entry name" value="NAD(P)-binding Rossmann-like Domain"/>
    <property type="match status" value="1"/>
</dbReference>